<name>A0A1R3GX07_9ROSI</name>
<dbReference type="CDD" id="cd22157">
    <property type="entry name" value="F-box_AtFBW1-like"/>
    <property type="match status" value="1"/>
</dbReference>
<dbReference type="InterPro" id="IPR055290">
    <property type="entry name" value="At3g26010-like"/>
</dbReference>
<dbReference type="AlphaFoldDB" id="A0A1R3GX07"/>
<dbReference type="InterPro" id="IPR017451">
    <property type="entry name" value="F-box-assoc_interact_dom"/>
</dbReference>
<dbReference type="InterPro" id="IPR006527">
    <property type="entry name" value="F-box-assoc_dom_typ1"/>
</dbReference>
<accession>A0A1R3GX07</accession>
<dbReference type="Gene3D" id="1.20.1280.50">
    <property type="match status" value="1"/>
</dbReference>
<gene>
    <name evidence="2" type="ORF">COLO4_32999</name>
</gene>
<sequence length="293" mass="33834">MEKSSPTLAEQVVNNEDLLTEILLKVPSKSLLRLKLVSKQWRDLISSTSFRRSHTRTHHGSLKTVEVSYFQYQFLDKPSNVAASLPLNPHDDSRLPPFDFLDDDDFPDVNILESCGGLLLCVSHKFHVSGRTYFICNPTTREYKILPPPPPEDTDRIRLSPSLAFDPLKSPHYKIIYVSSSGDLIHIYSSETNSWSSLKIELSKKFRVTMYDLDQGVFLNGAIHWYSRDEESQYFDVDKECLKTMPMPQVNEFVDYFGECGGHLNLVFAHEEARFSFSIFEMEMDYSNCFFTR</sequence>
<dbReference type="STRING" id="93759.A0A1R3GX07"/>
<evidence type="ECO:0000313" key="3">
    <source>
        <dbReference type="Proteomes" id="UP000187203"/>
    </source>
</evidence>
<feature type="domain" description="F-box" evidence="1">
    <location>
        <begin position="14"/>
        <end position="54"/>
    </location>
</feature>
<dbReference type="Pfam" id="PF07734">
    <property type="entry name" value="FBA_1"/>
    <property type="match status" value="1"/>
</dbReference>
<dbReference type="NCBIfam" id="TIGR01640">
    <property type="entry name" value="F_box_assoc_1"/>
    <property type="match status" value="1"/>
</dbReference>
<dbReference type="PANTHER" id="PTHR35546:SF25">
    <property type="entry name" value="F-BOX DOMAIN-CONTAINING PROTEIN"/>
    <property type="match status" value="1"/>
</dbReference>
<dbReference type="PANTHER" id="PTHR35546">
    <property type="entry name" value="F-BOX PROTEIN INTERACTION DOMAIN PROTEIN-RELATED"/>
    <property type="match status" value="1"/>
</dbReference>
<dbReference type="InterPro" id="IPR036047">
    <property type="entry name" value="F-box-like_dom_sf"/>
</dbReference>
<evidence type="ECO:0000313" key="2">
    <source>
        <dbReference type="EMBL" id="OMO62613.1"/>
    </source>
</evidence>
<dbReference type="InterPro" id="IPR001810">
    <property type="entry name" value="F-box_dom"/>
</dbReference>
<keyword evidence="3" id="KW-1185">Reference proteome</keyword>
<dbReference type="OrthoDB" id="605328at2759"/>
<evidence type="ECO:0000259" key="1">
    <source>
        <dbReference type="SMART" id="SM00256"/>
    </source>
</evidence>
<comment type="caution">
    <text evidence="2">The sequence shown here is derived from an EMBL/GenBank/DDBJ whole genome shotgun (WGS) entry which is preliminary data.</text>
</comment>
<proteinExistence type="predicted"/>
<dbReference type="SMART" id="SM00256">
    <property type="entry name" value="FBOX"/>
    <property type="match status" value="1"/>
</dbReference>
<dbReference type="EMBL" id="AWUE01021357">
    <property type="protein sequence ID" value="OMO62613.1"/>
    <property type="molecule type" value="Genomic_DNA"/>
</dbReference>
<dbReference type="Proteomes" id="UP000187203">
    <property type="component" value="Unassembled WGS sequence"/>
</dbReference>
<dbReference type="Pfam" id="PF00646">
    <property type="entry name" value="F-box"/>
    <property type="match status" value="1"/>
</dbReference>
<dbReference type="SUPFAM" id="SSF81383">
    <property type="entry name" value="F-box domain"/>
    <property type="match status" value="1"/>
</dbReference>
<reference evidence="3" key="1">
    <citation type="submission" date="2013-09" db="EMBL/GenBank/DDBJ databases">
        <title>Corchorus olitorius genome sequencing.</title>
        <authorList>
            <person name="Alam M."/>
            <person name="Haque M.S."/>
            <person name="Islam M.S."/>
            <person name="Emdad E.M."/>
            <person name="Islam M.M."/>
            <person name="Ahmed B."/>
            <person name="Halim A."/>
            <person name="Hossen Q.M.M."/>
            <person name="Hossain M.Z."/>
            <person name="Ahmed R."/>
            <person name="Khan M.M."/>
            <person name="Islam R."/>
            <person name="Rashid M.M."/>
            <person name="Khan S.A."/>
            <person name="Rahman M.S."/>
            <person name="Alam M."/>
            <person name="Yahiya A.S."/>
            <person name="Khan M.S."/>
            <person name="Azam M.S."/>
            <person name="Haque T."/>
            <person name="Lashkar M.Z.H."/>
            <person name="Akhand A.I."/>
            <person name="Morshed G."/>
            <person name="Roy S."/>
            <person name="Uddin K.S."/>
            <person name="Rabeya T."/>
            <person name="Hossain A.S."/>
            <person name="Chowdhury A."/>
            <person name="Snigdha A.R."/>
            <person name="Mortoza M.S."/>
            <person name="Matin S.A."/>
            <person name="Hoque S.M.E."/>
            <person name="Islam M.K."/>
            <person name="Roy D.K."/>
            <person name="Haider R."/>
            <person name="Moosa M.M."/>
            <person name="Elias S.M."/>
            <person name="Hasan A.M."/>
            <person name="Jahan S."/>
            <person name="Shafiuddin M."/>
            <person name="Mahmood N."/>
            <person name="Shommy N.S."/>
        </authorList>
    </citation>
    <scope>NUCLEOTIDE SEQUENCE [LARGE SCALE GENOMIC DNA]</scope>
    <source>
        <strain evidence="3">cv. O-4</strain>
    </source>
</reference>
<protein>
    <recommendedName>
        <fullName evidence="1">F-box domain-containing protein</fullName>
    </recommendedName>
</protein>
<organism evidence="2 3">
    <name type="scientific">Corchorus olitorius</name>
    <dbReference type="NCBI Taxonomy" id="93759"/>
    <lineage>
        <taxon>Eukaryota</taxon>
        <taxon>Viridiplantae</taxon>
        <taxon>Streptophyta</taxon>
        <taxon>Embryophyta</taxon>
        <taxon>Tracheophyta</taxon>
        <taxon>Spermatophyta</taxon>
        <taxon>Magnoliopsida</taxon>
        <taxon>eudicotyledons</taxon>
        <taxon>Gunneridae</taxon>
        <taxon>Pentapetalae</taxon>
        <taxon>rosids</taxon>
        <taxon>malvids</taxon>
        <taxon>Malvales</taxon>
        <taxon>Malvaceae</taxon>
        <taxon>Grewioideae</taxon>
        <taxon>Apeibeae</taxon>
        <taxon>Corchorus</taxon>
    </lineage>
</organism>